<reference evidence="11" key="1">
    <citation type="journal article" date="2018" name="Nat. Microbiol.">
        <title>Leveraging single-cell genomics to expand the fungal tree of life.</title>
        <authorList>
            <person name="Ahrendt S.R."/>
            <person name="Quandt C.A."/>
            <person name="Ciobanu D."/>
            <person name="Clum A."/>
            <person name="Salamov A."/>
            <person name="Andreopoulos B."/>
            <person name="Cheng J.F."/>
            <person name="Woyke T."/>
            <person name="Pelin A."/>
            <person name="Henrissat B."/>
            <person name="Reynolds N.K."/>
            <person name="Benny G.L."/>
            <person name="Smith M.E."/>
            <person name="James T.Y."/>
            <person name="Grigoriev I.V."/>
        </authorList>
    </citation>
    <scope>NUCLEOTIDE SEQUENCE [LARGE SCALE GENOMIC DNA]</scope>
    <source>
        <strain evidence="11">RSA 1356</strain>
    </source>
</reference>
<evidence type="ECO:0000256" key="8">
    <source>
        <dbReference type="PIRSR" id="PIRSR608901-2"/>
    </source>
</evidence>
<dbReference type="AlphaFoldDB" id="A0A4P9XZH9"/>
<keyword evidence="3 9" id="KW-0812">Transmembrane</keyword>
<evidence type="ECO:0000256" key="2">
    <source>
        <dbReference type="ARBA" id="ARBA00009780"/>
    </source>
</evidence>
<gene>
    <name evidence="10" type="ORF">THASP1DRAFT_27367</name>
</gene>
<proteinExistence type="inferred from homology"/>
<name>A0A4P9XZH9_9FUNG</name>
<feature type="transmembrane region" description="Helical" evidence="9">
    <location>
        <begin position="184"/>
        <end position="201"/>
    </location>
</feature>
<organism evidence="10 11">
    <name type="scientific">Thamnocephalis sphaerospora</name>
    <dbReference type="NCBI Taxonomy" id="78915"/>
    <lineage>
        <taxon>Eukaryota</taxon>
        <taxon>Fungi</taxon>
        <taxon>Fungi incertae sedis</taxon>
        <taxon>Zoopagomycota</taxon>
        <taxon>Zoopagomycotina</taxon>
        <taxon>Zoopagomycetes</taxon>
        <taxon>Zoopagales</taxon>
        <taxon>Sigmoideomycetaceae</taxon>
        <taxon>Thamnocephalis</taxon>
    </lineage>
</organism>
<dbReference type="GO" id="GO:0016811">
    <property type="term" value="F:hydrolase activity, acting on carbon-nitrogen (but not peptide) bonds, in linear amides"/>
    <property type="evidence" value="ECO:0007669"/>
    <property type="project" value="InterPro"/>
</dbReference>
<feature type="transmembrane region" description="Helical" evidence="9">
    <location>
        <begin position="150"/>
        <end position="172"/>
    </location>
</feature>
<dbReference type="EMBL" id="KZ992434">
    <property type="protein sequence ID" value="RKP10880.1"/>
    <property type="molecule type" value="Genomic_DNA"/>
</dbReference>
<dbReference type="InterPro" id="IPR008901">
    <property type="entry name" value="ACER"/>
</dbReference>
<protein>
    <submittedName>
        <fullName evidence="10">Alkaline ceramidase 3-like protein</fullName>
    </submittedName>
</protein>
<keyword evidence="7" id="KW-0106">Calcium</keyword>
<dbReference type="GO" id="GO:0046513">
    <property type="term" value="P:ceramide biosynthetic process"/>
    <property type="evidence" value="ECO:0007669"/>
    <property type="project" value="TreeGrafter"/>
</dbReference>
<dbReference type="GO" id="GO:0046514">
    <property type="term" value="P:ceramide catabolic process"/>
    <property type="evidence" value="ECO:0007669"/>
    <property type="project" value="TreeGrafter"/>
</dbReference>
<feature type="binding site" evidence="7">
    <location>
        <position position="30"/>
    </location>
    <ligand>
        <name>Ca(2+)</name>
        <dbReference type="ChEBI" id="CHEBI:29108"/>
    </ligand>
</feature>
<feature type="binding site" evidence="7">
    <location>
        <position position="28"/>
    </location>
    <ligand>
        <name>Ca(2+)</name>
        <dbReference type="ChEBI" id="CHEBI:29108"/>
    </ligand>
</feature>
<feature type="binding site" evidence="8">
    <location>
        <position position="87"/>
    </location>
    <ligand>
        <name>Zn(2+)</name>
        <dbReference type="ChEBI" id="CHEBI:29105"/>
        <note>catalytic</note>
    </ligand>
</feature>
<sequence length="281" mass="32375">MHLHIAESLNATNVGFWGKRTATLDWCEENYVFCKYIAEFHNTTTNALFILLAIYGMYLVNKLQHEMRFHLAYASFMLVGIGSWCFHMTLLYEMQLLDELPMLYATCMAMYTVFETKEKPVYGWKFPALLVTVSAAISGIYLFVKSPIFHQVFYGLLTAVMVVRAGYNYNIIPPCPAKDSLRRLLLTSWIMYTLGFLVWNIDNNFCPQLRAIRASVGSPFDTLFQLHGWWHVLTAFGCFSFILYTQYSRLVMLGKANELAVEWKMGILPSLVARNNKAKLL</sequence>
<feature type="binding site" evidence="7">
    <location>
        <position position="26"/>
    </location>
    <ligand>
        <name>Ca(2+)</name>
        <dbReference type="ChEBI" id="CHEBI:29108"/>
    </ligand>
</feature>
<comment type="similarity">
    <text evidence="2">Belongs to the alkaline ceramidase family.</text>
</comment>
<keyword evidence="4" id="KW-0378">Hydrolase</keyword>
<dbReference type="Proteomes" id="UP000271241">
    <property type="component" value="Unassembled WGS sequence"/>
</dbReference>
<feature type="transmembrane region" description="Helical" evidence="9">
    <location>
        <begin position="71"/>
        <end position="90"/>
    </location>
</feature>
<feature type="transmembrane region" description="Helical" evidence="9">
    <location>
        <begin position="40"/>
        <end position="59"/>
    </location>
</feature>
<evidence type="ECO:0000256" key="4">
    <source>
        <dbReference type="ARBA" id="ARBA00022801"/>
    </source>
</evidence>
<evidence type="ECO:0000313" key="11">
    <source>
        <dbReference type="Proteomes" id="UP000271241"/>
    </source>
</evidence>
<evidence type="ECO:0000313" key="10">
    <source>
        <dbReference type="EMBL" id="RKP10880.1"/>
    </source>
</evidence>
<comment type="subcellular location">
    <subcellularLocation>
        <location evidence="1">Membrane</location>
        <topology evidence="1">Multi-pass membrane protein</topology>
    </subcellularLocation>
</comment>
<feature type="binding site" evidence="8">
    <location>
        <position position="231"/>
    </location>
    <ligand>
        <name>Zn(2+)</name>
        <dbReference type="ChEBI" id="CHEBI:29105"/>
        <note>catalytic</note>
    </ligand>
</feature>
<evidence type="ECO:0000256" key="7">
    <source>
        <dbReference type="PIRSR" id="PIRSR608901-1"/>
    </source>
</evidence>
<comment type="cofactor">
    <cofactor evidence="8">
        <name>Zn(2+)</name>
        <dbReference type="ChEBI" id="CHEBI:29105"/>
    </cofactor>
</comment>
<dbReference type="PANTHER" id="PTHR46187:SF3">
    <property type="entry name" value="ALKALINE CERAMIDASE 3"/>
    <property type="match status" value="1"/>
</dbReference>
<dbReference type="GO" id="GO:0046872">
    <property type="term" value="F:metal ion binding"/>
    <property type="evidence" value="ECO:0007669"/>
    <property type="project" value="UniProtKB-KW"/>
</dbReference>
<evidence type="ECO:0000256" key="1">
    <source>
        <dbReference type="ARBA" id="ARBA00004141"/>
    </source>
</evidence>
<accession>A0A4P9XZH9</accession>
<feature type="binding site" evidence="7">
    <location>
        <position position="39"/>
    </location>
    <ligand>
        <name>Ca(2+)</name>
        <dbReference type="ChEBI" id="CHEBI:29108"/>
    </ligand>
</feature>
<keyword evidence="8" id="KW-0862">Zinc</keyword>
<keyword evidence="7" id="KW-0479">Metal-binding</keyword>
<dbReference type="PANTHER" id="PTHR46187">
    <property type="entry name" value="ALKALINE CERAMIDASE 3"/>
    <property type="match status" value="1"/>
</dbReference>
<evidence type="ECO:0000256" key="3">
    <source>
        <dbReference type="ARBA" id="ARBA00022692"/>
    </source>
</evidence>
<dbReference type="STRING" id="78915.A0A4P9XZH9"/>
<evidence type="ECO:0000256" key="9">
    <source>
        <dbReference type="SAM" id="Phobius"/>
    </source>
</evidence>
<keyword evidence="5 9" id="KW-1133">Transmembrane helix</keyword>
<keyword evidence="11" id="KW-1185">Reference proteome</keyword>
<evidence type="ECO:0000256" key="5">
    <source>
        <dbReference type="ARBA" id="ARBA00022989"/>
    </source>
</evidence>
<dbReference type="OrthoDB" id="187171at2759"/>
<dbReference type="GO" id="GO:0005789">
    <property type="term" value="C:endoplasmic reticulum membrane"/>
    <property type="evidence" value="ECO:0007669"/>
    <property type="project" value="TreeGrafter"/>
</dbReference>
<feature type="transmembrane region" description="Helical" evidence="9">
    <location>
        <begin position="96"/>
        <end position="114"/>
    </location>
</feature>
<keyword evidence="6 9" id="KW-0472">Membrane</keyword>
<dbReference type="Pfam" id="PF05875">
    <property type="entry name" value="Ceramidase"/>
    <property type="match status" value="1"/>
</dbReference>
<feature type="binding site" evidence="7">
    <location>
        <position position="25"/>
    </location>
    <ligand>
        <name>Ca(2+)</name>
        <dbReference type="ChEBI" id="CHEBI:29108"/>
    </ligand>
</feature>
<evidence type="ECO:0000256" key="6">
    <source>
        <dbReference type="ARBA" id="ARBA00023136"/>
    </source>
</evidence>
<feature type="transmembrane region" description="Helical" evidence="9">
    <location>
        <begin position="228"/>
        <end position="245"/>
    </location>
</feature>
<feature type="binding site" evidence="8">
    <location>
        <position position="227"/>
    </location>
    <ligand>
        <name>Zn(2+)</name>
        <dbReference type="ChEBI" id="CHEBI:29105"/>
        <note>catalytic</note>
    </ligand>
</feature>
<feature type="transmembrane region" description="Helical" evidence="9">
    <location>
        <begin position="126"/>
        <end position="144"/>
    </location>
</feature>